<proteinExistence type="predicted"/>
<reference evidence="2 3" key="1">
    <citation type="submission" date="2018-11" db="EMBL/GenBank/DDBJ databases">
        <authorList>
            <consortium name="Pathogen Informatics"/>
        </authorList>
    </citation>
    <scope>NUCLEOTIDE SEQUENCE [LARGE SCALE GENOMIC DNA]</scope>
    <source>
        <strain evidence="2 3">Zambia</strain>
    </source>
</reference>
<dbReference type="EMBL" id="UZAI01016941">
    <property type="protein sequence ID" value="VDP18392.1"/>
    <property type="molecule type" value="Genomic_DNA"/>
</dbReference>
<feature type="compositionally biased region" description="Basic residues" evidence="1">
    <location>
        <begin position="37"/>
        <end position="68"/>
    </location>
</feature>
<dbReference type="AlphaFoldDB" id="A0A183MHF0"/>
<gene>
    <name evidence="2" type="ORF">SMRZ_LOCUS15475</name>
</gene>
<sequence>MYLRLRIDIQFRTRIQYRSLQQEVDPRKISNYIGCKVNRKRKKMKEKKKEEKKKKKKKKKKKEKKKGW</sequence>
<dbReference type="Proteomes" id="UP000277204">
    <property type="component" value="Unassembled WGS sequence"/>
</dbReference>
<accession>A0A183MHF0</accession>
<evidence type="ECO:0000313" key="3">
    <source>
        <dbReference type="Proteomes" id="UP000277204"/>
    </source>
</evidence>
<feature type="region of interest" description="Disordered" evidence="1">
    <location>
        <begin position="33"/>
        <end position="68"/>
    </location>
</feature>
<keyword evidence="3" id="KW-1185">Reference proteome</keyword>
<protein>
    <submittedName>
        <fullName evidence="2">Uncharacterized protein</fullName>
    </submittedName>
</protein>
<organism evidence="2 3">
    <name type="scientific">Schistosoma margrebowiei</name>
    <dbReference type="NCBI Taxonomy" id="48269"/>
    <lineage>
        <taxon>Eukaryota</taxon>
        <taxon>Metazoa</taxon>
        <taxon>Spiralia</taxon>
        <taxon>Lophotrochozoa</taxon>
        <taxon>Platyhelminthes</taxon>
        <taxon>Trematoda</taxon>
        <taxon>Digenea</taxon>
        <taxon>Strigeidida</taxon>
        <taxon>Schistosomatoidea</taxon>
        <taxon>Schistosomatidae</taxon>
        <taxon>Schistosoma</taxon>
    </lineage>
</organism>
<evidence type="ECO:0000313" key="2">
    <source>
        <dbReference type="EMBL" id="VDP18392.1"/>
    </source>
</evidence>
<evidence type="ECO:0000256" key="1">
    <source>
        <dbReference type="SAM" id="MobiDB-lite"/>
    </source>
</evidence>
<name>A0A183MHF0_9TREM</name>